<protein>
    <submittedName>
        <fullName evidence="1">Ribonuclease H-like domain-containing protein</fullName>
    </submittedName>
</protein>
<sequence length="226" mass="25341">LELMLFKTSRKYAKGLLLLVEDLMPLVQFLKLLDENAAATEKMKKLLQVISAVRVILKTVSYSYYCQYKVVSAVQLAKKNELKARGTLLMDLPDKHQLKFNIHKDAKYLMEAIEKSTNESVSAIASVSAASTKPPASILHNVDNLSDDVVYSFFASQSNSPQLDNDDLKQIDADDLEEMDLKWQMAMLTIRARSLDISKVTITLQAKALDPSFGIQQVVSELVEEL</sequence>
<gene>
    <name evidence="1" type="ORF">Tci_615966</name>
</gene>
<name>A0A699JKR6_TANCI</name>
<organism evidence="1">
    <name type="scientific">Tanacetum cinerariifolium</name>
    <name type="common">Dalmatian daisy</name>
    <name type="synonym">Chrysanthemum cinerariifolium</name>
    <dbReference type="NCBI Taxonomy" id="118510"/>
    <lineage>
        <taxon>Eukaryota</taxon>
        <taxon>Viridiplantae</taxon>
        <taxon>Streptophyta</taxon>
        <taxon>Embryophyta</taxon>
        <taxon>Tracheophyta</taxon>
        <taxon>Spermatophyta</taxon>
        <taxon>Magnoliopsida</taxon>
        <taxon>eudicotyledons</taxon>
        <taxon>Gunneridae</taxon>
        <taxon>Pentapetalae</taxon>
        <taxon>asterids</taxon>
        <taxon>campanulids</taxon>
        <taxon>Asterales</taxon>
        <taxon>Asteraceae</taxon>
        <taxon>Asteroideae</taxon>
        <taxon>Anthemideae</taxon>
        <taxon>Anthemidinae</taxon>
        <taxon>Tanacetum</taxon>
    </lineage>
</organism>
<feature type="non-terminal residue" evidence="1">
    <location>
        <position position="1"/>
    </location>
</feature>
<proteinExistence type="predicted"/>
<dbReference type="AlphaFoldDB" id="A0A699JKR6"/>
<comment type="caution">
    <text evidence="1">The sequence shown here is derived from an EMBL/GenBank/DDBJ whole genome shotgun (WGS) entry which is preliminary data.</text>
</comment>
<dbReference type="EMBL" id="BKCJ010424341">
    <property type="protein sequence ID" value="GFA43994.1"/>
    <property type="molecule type" value="Genomic_DNA"/>
</dbReference>
<accession>A0A699JKR6</accession>
<evidence type="ECO:0000313" key="1">
    <source>
        <dbReference type="EMBL" id="GFA43994.1"/>
    </source>
</evidence>
<reference evidence="1" key="1">
    <citation type="journal article" date="2019" name="Sci. Rep.">
        <title>Draft genome of Tanacetum cinerariifolium, the natural source of mosquito coil.</title>
        <authorList>
            <person name="Yamashiro T."/>
            <person name="Shiraishi A."/>
            <person name="Satake H."/>
            <person name="Nakayama K."/>
        </authorList>
    </citation>
    <scope>NUCLEOTIDE SEQUENCE</scope>
</reference>